<evidence type="ECO:0000313" key="2">
    <source>
        <dbReference type="Proteomes" id="UP000746747"/>
    </source>
</evidence>
<dbReference type="EMBL" id="CAKAEH010000755">
    <property type="protein sequence ID" value="CAG9531803.1"/>
    <property type="molecule type" value="Genomic_DNA"/>
</dbReference>
<sequence>MSSTVKLGKSIPDLQTEYVDSDGNSVDLSEAIWMVKVTLPYIDIQEIYRKIQDEVVLNILPHGTKSLLRVNCTNNAL</sequence>
<proteinExistence type="predicted"/>
<organism evidence="1 2">
    <name type="scientific">Cercopithifilaria johnstoni</name>
    <dbReference type="NCBI Taxonomy" id="2874296"/>
    <lineage>
        <taxon>Eukaryota</taxon>
        <taxon>Metazoa</taxon>
        <taxon>Ecdysozoa</taxon>
        <taxon>Nematoda</taxon>
        <taxon>Chromadorea</taxon>
        <taxon>Rhabditida</taxon>
        <taxon>Spirurina</taxon>
        <taxon>Spiruromorpha</taxon>
        <taxon>Filarioidea</taxon>
        <taxon>Onchocercidae</taxon>
        <taxon>Cercopithifilaria</taxon>
    </lineage>
</organism>
<dbReference type="Proteomes" id="UP000746747">
    <property type="component" value="Unassembled WGS sequence"/>
</dbReference>
<gene>
    <name evidence="1" type="ORF">CJOHNSTONI_LOCUS2177</name>
</gene>
<protein>
    <submittedName>
        <fullName evidence="1">Uncharacterized protein</fullName>
    </submittedName>
</protein>
<evidence type="ECO:0000313" key="1">
    <source>
        <dbReference type="EMBL" id="CAG9531803.1"/>
    </source>
</evidence>
<keyword evidence="2" id="KW-1185">Reference proteome</keyword>
<comment type="caution">
    <text evidence="1">The sequence shown here is derived from an EMBL/GenBank/DDBJ whole genome shotgun (WGS) entry which is preliminary data.</text>
</comment>
<accession>A0A8J2LX28</accession>
<name>A0A8J2LX28_9BILA</name>
<dbReference type="OrthoDB" id="5809462at2759"/>
<reference evidence="1" key="1">
    <citation type="submission" date="2021-09" db="EMBL/GenBank/DDBJ databases">
        <authorList>
            <consortium name="Pathogen Informatics"/>
        </authorList>
    </citation>
    <scope>NUCLEOTIDE SEQUENCE</scope>
</reference>
<dbReference type="AlphaFoldDB" id="A0A8J2LX28"/>